<dbReference type="OrthoDB" id="9849856at2"/>
<protein>
    <submittedName>
        <fullName evidence="1">Uncharacterized protein</fullName>
    </submittedName>
</protein>
<accession>A0A4Z0PG73</accession>
<dbReference type="RefSeq" id="WP_135499408.1">
    <property type="nucleotide sequence ID" value="NZ_SRLD01000052.1"/>
</dbReference>
<sequence length="155" mass="16245">MAPTSLLVRAMVIGLAMLHVSCEKDTTVTPRQSHSPVVTSSSDNQDNGAYVAKNYFQVGMCACLTGLAAPLDMTQSNYVETSSGNRTSVWTGPVPASLMPPLTLDAATGISSFTYISFWNGDGDGIYYDSKCVVTADGAGGGTATLTLHAKKLKK</sequence>
<dbReference type="AlphaFoldDB" id="A0A4Z0PG73"/>
<organism evidence="1 2">
    <name type="scientific">Hymenobacter elongatus</name>
    <dbReference type="NCBI Taxonomy" id="877208"/>
    <lineage>
        <taxon>Bacteria</taxon>
        <taxon>Pseudomonadati</taxon>
        <taxon>Bacteroidota</taxon>
        <taxon>Cytophagia</taxon>
        <taxon>Cytophagales</taxon>
        <taxon>Hymenobacteraceae</taxon>
        <taxon>Hymenobacter</taxon>
    </lineage>
</organism>
<dbReference type="EMBL" id="SRLD01000052">
    <property type="protein sequence ID" value="TGE13489.1"/>
    <property type="molecule type" value="Genomic_DNA"/>
</dbReference>
<proteinExistence type="predicted"/>
<comment type="caution">
    <text evidence="1">The sequence shown here is derived from an EMBL/GenBank/DDBJ whole genome shotgun (WGS) entry which is preliminary data.</text>
</comment>
<gene>
    <name evidence="1" type="ORF">E5J99_19050</name>
</gene>
<keyword evidence="2" id="KW-1185">Reference proteome</keyword>
<dbReference type="Proteomes" id="UP000297739">
    <property type="component" value="Unassembled WGS sequence"/>
</dbReference>
<evidence type="ECO:0000313" key="1">
    <source>
        <dbReference type="EMBL" id="TGE13489.1"/>
    </source>
</evidence>
<reference evidence="1 2" key="1">
    <citation type="submission" date="2019-04" db="EMBL/GenBank/DDBJ databases">
        <authorList>
            <person name="Feng G."/>
            <person name="Zhang J."/>
            <person name="Zhu H."/>
        </authorList>
    </citation>
    <scope>NUCLEOTIDE SEQUENCE [LARGE SCALE GENOMIC DNA]</scope>
    <source>
        <strain evidence="1 2">JCM 17223</strain>
    </source>
</reference>
<name>A0A4Z0PG73_9BACT</name>
<evidence type="ECO:0000313" key="2">
    <source>
        <dbReference type="Proteomes" id="UP000297739"/>
    </source>
</evidence>